<protein>
    <submittedName>
        <fullName evidence="1">Uncharacterized protein</fullName>
    </submittedName>
</protein>
<proteinExistence type="predicted"/>
<organism evidence="1">
    <name type="scientific">Arundo donax</name>
    <name type="common">Giant reed</name>
    <name type="synonym">Donax arundinaceus</name>
    <dbReference type="NCBI Taxonomy" id="35708"/>
    <lineage>
        <taxon>Eukaryota</taxon>
        <taxon>Viridiplantae</taxon>
        <taxon>Streptophyta</taxon>
        <taxon>Embryophyta</taxon>
        <taxon>Tracheophyta</taxon>
        <taxon>Spermatophyta</taxon>
        <taxon>Magnoliopsida</taxon>
        <taxon>Liliopsida</taxon>
        <taxon>Poales</taxon>
        <taxon>Poaceae</taxon>
        <taxon>PACMAD clade</taxon>
        <taxon>Arundinoideae</taxon>
        <taxon>Arundineae</taxon>
        <taxon>Arundo</taxon>
    </lineage>
</organism>
<accession>A0A0A9GTZ2</accession>
<dbReference type="AlphaFoldDB" id="A0A0A9GTZ2"/>
<dbReference type="EMBL" id="GBRH01169884">
    <property type="protein sequence ID" value="JAE28012.1"/>
    <property type="molecule type" value="Transcribed_RNA"/>
</dbReference>
<name>A0A0A9GTZ2_ARUDO</name>
<reference evidence="1" key="1">
    <citation type="submission" date="2014-09" db="EMBL/GenBank/DDBJ databases">
        <authorList>
            <person name="Magalhaes I.L.F."/>
            <person name="Oliveira U."/>
            <person name="Santos F.R."/>
            <person name="Vidigal T.H.D.A."/>
            <person name="Brescovit A.D."/>
            <person name="Santos A.J."/>
        </authorList>
    </citation>
    <scope>NUCLEOTIDE SEQUENCE</scope>
    <source>
        <tissue evidence="1">Shoot tissue taken approximately 20 cm above the soil surface</tissue>
    </source>
</reference>
<reference evidence="1" key="2">
    <citation type="journal article" date="2015" name="Data Brief">
        <title>Shoot transcriptome of the giant reed, Arundo donax.</title>
        <authorList>
            <person name="Barrero R.A."/>
            <person name="Guerrero F.D."/>
            <person name="Moolhuijzen P."/>
            <person name="Goolsby J.A."/>
            <person name="Tidwell J."/>
            <person name="Bellgard S.E."/>
            <person name="Bellgard M.I."/>
        </authorList>
    </citation>
    <scope>NUCLEOTIDE SEQUENCE</scope>
    <source>
        <tissue evidence="1">Shoot tissue taken approximately 20 cm above the soil surface</tissue>
    </source>
</reference>
<evidence type="ECO:0000313" key="1">
    <source>
        <dbReference type="EMBL" id="JAE28012.1"/>
    </source>
</evidence>
<sequence length="28" mass="3107">MYFKGSFGTVSAGSGSYTLVLQYRSRRS</sequence>